<dbReference type="NCBIfam" id="TIGR01655">
    <property type="entry name" value="yxeA_fam"/>
    <property type="match status" value="1"/>
</dbReference>
<dbReference type="InterPro" id="IPR036166">
    <property type="entry name" value="YxeA-like_sf"/>
</dbReference>
<dbReference type="OrthoDB" id="8719215at2"/>
<dbReference type="InterPro" id="IPR006542">
    <property type="entry name" value="DUF1093"/>
</dbReference>
<dbReference type="PANTHER" id="PTHR36433">
    <property type="entry name" value="HYPOTHETICAL CYTOSOLIC PROTEIN"/>
    <property type="match status" value="1"/>
</dbReference>
<evidence type="ECO:0000256" key="1">
    <source>
        <dbReference type="SAM" id="Phobius"/>
    </source>
</evidence>
<reference evidence="2 3" key="1">
    <citation type="submission" date="2018-11" db="EMBL/GenBank/DDBJ databases">
        <title>Phylogenetic determinants of toxin gene distribution in genomes of Brevibacillus laterosporus.</title>
        <authorList>
            <person name="Glare T.R."/>
            <person name="Durrant A."/>
            <person name="Berry C."/>
            <person name="Palma L."/>
            <person name="Ormskirk M."/>
            <person name="Cox M.O."/>
        </authorList>
    </citation>
    <scope>NUCLEOTIDE SEQUENCE [LARGE SCALE GENOMIC DNA]</scope>
    <source>
        <strain evidence="2 3">1821L</strain>
    </source>
</reference>
<keyword evidence="1" id="KW-0472">Membrane</keyword>
<gene>
    <name evidence="2" type="ORF">EEL30_23150</name>
</gene>
<dbReference type="EMBL" id="CP033464">
    <property type="protein sequence ID" value="QDX94928.1"/>
    <property type="molecule type" value="Genomic_DNA"/>
</dbReference>
<dbReference type="Pfam" id="PF06486">
    <property type="entry name" value="DUF1093"/>
    <property type="match status" value="1"/>
</dbReference>
<protein>
    <submittedName>
        <fullName evidence="2">YxeA family protein</fullName>
    </submittedName>
</protein>
<keyword evidence="1" id="KW-1133">Transmembrane helix</keyword>
<feature type="transmembrane region" description="Helical" evidence="1">
    <location>
        <begin position="6"/>
        <end position="22"/>
    </location>
</feature>
<proteinExistence type="predicted"/>
<dbReference type="PANTHER" id="PTHR36433:SF2">
    <property type="entry name" value="YXEA FAMILY PROTEIN"/>
    <property type="match status" value="1"/>
</dbReference>
<name>A0A518VD63_BRELA</name>
<organism evidence="2 3">
    <name type="scientific">Brevibacillus laterosporus</name>
    <name type="common">Bacillus laterosporus</name>
    <dbReference type="NCBI Taxonomy" id="1465"/>
    <lineage>
        <taxon>Bacteria</taxon>
        <taxon>Bacillati</taxon>
        <taxon>Bacillota</taxon>
        <taxon>Bacilli</taxon>
        <taxon>Bacillales</taxon>
        <taxon>Paenibacillaceae</taxon>
        <taxon>Brevibacillus</taxon>
    </lineage>
</organism>
<sequence>MKKVIIGILVFLLILVGMFFLMKDNLFKKIGADIYYVQIIGEGKNLTGTHLYEYTLTGYDKNGLEKKITFNGLKQLRQEAYLEVYVKSGEADEVVTYNEVQKADIPAKANEKLK</sequence>
<dbReference type="SUPFAM" id="SSF159121">
    <property type="entry name" value="BC4932-like"/>
    <property type="match status" value="1"/>
</dbReference>
<dbReference type="Proteomes" id="UP000319432">
    <property type="component" value="Chromosome"/>
</dbReference>
<dbReference type="AlphaFoldDB" id="A0A518VD63"/>
<evidence type="ECO:0000313" key="3">
    <source>
        <dbReference type="Proteomes" id="UP000319432"/>
    </source>
</evidence>
<evidence type="ECO:0000313" key="2">
    <source>
        <dbReference type="EMBL" id="QDX94928.1"/>
    </source>
</evidence>
<keyword evidence="1" id="KW-0812">Transmembrane</keyword>
<keyword evidence="3" id="KW-1185">Reference proteome</keyword>
<dbReference type="Gene3D" id="2.40.50.480">
    <property type="match status" value="1"/>
</dbReference>
<accession>A0A518VD63</accession>